<organism evidence="2 3">
    <name type="scientific">Pigmentiphaga soli</name>
    <dbReference type="NCBI Taxonomy" id="1007095"/>
    <lineage>
        <taxon>Bacteria</taxon>
        <taxon>Pseudomonadati</taxon>
        <taxon>Pseudomonadota</taxon>
        <taxon>Betaproteobacteria</taxon>
        <taxon>Burkholderiales</taxon>
        <taxon>Alcaligenaceae</taxon>
        <taxon>Pigmentiphaga</taxon>
    </lineage>
</organism>
<sequence>MKTIDKPLKDIAKVIRSKNSGPFEVTFDIIFRNREDFERVRESGAFTKSMFAALYRIPEDTIGTFGFFEPINAIKVTIPRPRPQGSIGETDMHAAQMHVPLQSIAIPWPAD</sequence>
<protein>
    <submittedName>
        <fullName evidence="2">DUF4387 domain-containing protein</fullName>
    </submittedName>
</protein>
<accession>A0ABP8HEK5</accession>
<dbReference type="RefSeq" id="WP_345251161.1">
    <property type="nucleotide sequence ID" value="NZ_BAABFO010000019.1"/>
</dbReference>
<gene>
    <name evidence="2" type="ORF">GCM10023144_34940</name>
</gene>
<keyword evidence="3" id="KW-1185">Reference proteome</keyword>
<reference evidence="3" key="1">
    <citation type="journal article" date="2019" name="Int. J. Syst. Evol. Microbiol.">
        <title>The Global Catalogue of Microorganisms (GCM) 10K type strain sequencing project: providing services to taxonomists for standard genome sequencing and annotation.</title>
        <authorList>
            <consortium name="The Broad Institute Genomics Platform"/>
            <consortium name="The Broad Institute Genome Sequencing Center for Infectious Disease"/>
            <person name="Wu L."/>
            <person name="Ma J."/>
        </authorList>
    </citation>
    <scope>NUCLEOTIDE SEQUENCE [LARGE SCALE GENOMIC DNA]</scope>
    <source>
        <strain evidence="3">JCM 17666</strain>
    </source>
</reference>
<dbReference type="Pfam" id="PF14330">
    <property type="entry name" value="DUF4387"/>
    <property type="match status" value="1"/>
</dbReference>
<dbReference type="Proteomes" id="UP001501671">
    <property type="component" value="Unassembled WGS sequence"/>
</dbReference>
<evidence type="ECO:0000313" key="3">
    <source>
        <dbReference type="Proteomes" id="UP001501671"/>
    </source>
</evidence>
<evidence type="ECO:0000259" key="1">
    <source>
        <dbReference type="Pfam" id="PF14330"/>
    </source>
</evidence>
<comment type="caution">
    <text evidence="2">The sequence shown here is derived from an EMBL/GenBank/DDBJ whole genome shotgun (WGS) entry which is preliminary data.</text>
</comment>
<proteinExistence type="predicted"/>
<name>A0ABP8HEK5_9BURK</name>
<feature type="domain" description="DUF4387" evidence="1">
    <location>
        <begin position="8"/>
        <end position="104"/>
    </location>
</feature>
<evidence type="ECO:0000313" key="2">
    <source>
        <dbReference type="EMBL" id="GAA4338220.1"/>
    </source>
</evidence>
<dbReference type="InterPro" id="IPR025496">
    <property type="entry name" value="DUF4387"/>
</dbReference>
<dbReference type="EMBL" id="BAABFO010000019">
    <property type="protein sequence ID" value="GAA4338220.1"/>
    <property type="molecule type" value="Genomic_DNA"/>
</dbReference>